<dbReference type="Gene3D" id="1.20.58.340">
    <property type="entry name" value="Magnesium transport protein CorA, transmembrane region"/>
    <property type="match status" value="1"/>
</dbReference>
<dbReference type="InterPro" id="IPR002110">
    <property type="entry name" value="Ankyrin_rpt"/>
</dbReference>
<feature type="repeat" description="ANK" evidence="7">
    <location>
        <begin position="329"/>
        <end position="361"/>
    </location>
</feature>
<keyword evidence="2 9" id="KW-0812">Transmembrane</keyword>
<dbReference type="PANTHER" id="PTHR24198">
    <property type="entry name" value="ANKYRIN REPEAT AND PROTEIN KINASE DOMAIN-CONTAINING PROTEIN"/>
    <property type="match status" value="1"/>
</dbReference>
<feature type="repeat" description="ANK" evidence="7">
    <location>
        <begin position="224"/>
        <end position="256"/>
    </location>
</feature>
<dbReference type="EMBL" id="QKXC01000025">
    <property type="protein sequence ID" value="RBR26204.1"/>
    <property type="molecule type" value="Genomic_DNA"/>
</dbReference>
<comment type="subcellular location">
    <subcellularLocation>
        <location evidence="1">Membrane</location>
        <topology evidence="1">Multi-pass membrane protein</topology>
    </subcellularLocation>
</comment>
<dbReference type="PANTHER" id="PTHR24198:SF165">
    <property type="entry name" value="ANKYRIN REPEAT-CONTAINING PROTEIN-RELATED"/>
    <property type="match status" value="1"/>
</dbReference>
<evidence type="ECO:0000256" key="5">
    <source>
        <dbReference type="ARBA" id="ARBA00023043"/>
    </source>
</evidence>
<dbReference type="SUPFAM" id="SSF48403">
    <property type="entry name" value="Ankyrin repeat"/>
    <property type="match status" value="3"/>
</dbReference>
<gene>
    <name evidence="10" type="ORF">FIESC28_00987</name>
</gene>
<dbReference type="GeneID" id="41990434"/>
<evidence type="ECO:0000313" key="11">
    <source>
        <dbReference type="Proteomes" id="UP000253153"/>
    </source>
</evidence>
<feature type="transmembrane region" description="Helical" evidence="9">
    <location>
        <begin position="1357"/>
        <end position="1378"/>
    </location>
</feature>
<evidence type="ECO:0000256" key="3">
    <source>
        <dbReference type="ARBA" id="ARBA00022737"/>
    </source>
</evidence>
<feature type="repeat" description="ANK" evidence="7">
    <location>
        <begin position="364"/>
        <end position="396"/>
    </location>
</feature>
<dbReference type="RefSeq" id="XP_031020795.1">
    <property type="nucleotide sequence ID" value="XM_031155138.1"/>
</dbReference>
<evidence type="ECO:0000256" key="9">
    <source>
        <dbReference type="SAM" id="Phobius"/>
    </source>
</evidence>
<feature type="transmembrane region" description="Helical" evidence="9">
    <location>
        <begin position="1317"/>
        <end position="1337"/>
    </location>
</feature>
<keyword evidence="6 9" id="KW-0472">Membrane</keyword>
<dbReference type="PROSITE" id="PS50297">
    <property type="entry name" value="ANK_REP_REGION"/>
    <property type="match status" value="6"/>
</dbReference>
<evidence type="ECO:0000256" key="2">
    <source>
        <dbReference type="ARBA" id="ARBA00022692"/>
    </source>
</evidence>
<proteinExistence type="predicted"/>
<evidence type="ECO:0000256" key="1">
    <source>
        <dbReference type="ARBA" id="ARBA00004141"/>
    </source>
</evidence>
<keyword evidence="5 7" id="KW-0040">ANK repeat</keyword>
<feature type="repeat" description="ANK" evidence="7">
    <location>
        <begin position="155"/>
        <end position="187"/>
    </location>
</feature>
<dbReference type="Pfam" id="PF01544">
    <property type="entry name" value="CorA"/>
    <property type="match status" value="1"/>
</dbReference>
<accession>A0A366SA55</accession>
<dbReference type="InterPro" id="IPR002523">
    <property type="entry name" value="MgTranspt_CorA/ZnTranspt_ZntB"/>
</dbReference>
<feature type="repeat" description="ANK" evidence="7">
    <location>
        <begin position="190"/>
        <end position="218"/>
    </location>
</feature>
<evidence type="ECO:0000256" key="6">
    <source>
        <dbReference type="ARBA" id="ARBA00023136"/>
    </source>
</evidence>
<dbReference type="InterPro" id="IPR036770">
    <property type="entry name" value="Ankyrin_rpt-contain_sf"/>
</dbReference>
<dbReference type="SMART" id="SM00248">
    <property type="entry name" value="ANK"/>
    <property type="match status" value="16"/>
</dbReference>
<organism evidence="10 11">
    <name type="scientific">Fusarium coffeatum</name>
    <dbReference type="NCBI Taxonomy" id="231269"/>
    <lineage>
        <taxon>Eukaryota</taxon>
        <taxon>Fungi</taxon>
        <taxon>Dikarya</taxon>
        <taxon>Ascomycota</taxon>
        <taxon>Pezizomycotina</taxon>
        <taxon>Sordariomycetes</taxon>
        <taxon>Hypocreomycetidae</taxon>
        <taxon>Hypocreales</taxon>
        <taxon>Nectriaceae</taxon>
        <taxon>Fusarium</taxon>
        <taxon>Fusarium incarnatum-equiseti species complex</taxon>
    </lineage>
</organism>
<evidence type="ECO:0000256" key="4">
    <source>
        <dbReference type="ARBA" id="ARBA00022989"/>
    </source>
</evidence>
<feature type="repeat" description="ANK" evidence="7">
    <location>
        <begin position="397"/>
        <end position="429"/>
    </location>
</feature>
<dbReference type="PROSITE" id="PS50088">
    <property type="entry name" value="ANK_REPEAT"/>
    <property type="match status" value="8"/>
</dbReference>
<keyword evidence="3" id="KW-0677">Repeat</keyword>
<dbReference type="GO" id="GO:0046873">
    <property type="term" value="F:metal ion transmembrane transporter activity"/>
    <property type="evidence" value="ECO:0007669"/>
    <property type="project" value="InterPro"/>
</dbReference>
<protein>
    <submittedName>
        <fullName evidence="10">Uncharacterized protein</fullName>
    </submittedName>
</protein>
<dbReference type="Gene3D" id="1.25.40.20">
    <property type="entry name" value="Ankyrin repeat-containing domain"/>
    <property type="match status" value="4"/>
</dbReference>
<feature type="repeat" description="ANK" evidence="7">
    <location>
        <begin position="122"/>
        <end position="154"/>
    </location>
</feature>
<feature type="region of interest" description="Disordered" evidence="8">
    <location>
        <begin position="1398"/>
        <end position="1439"/>
    </location>
</feature>
<dbReference type="Pfam" id="PF12796">
    <property type="entry name" value="Ank_2"/>
    <property type="match status" value="2"/>
</dbReference>
<dbReference type="InterPro" id="IPR045863">
    <property type="entry name" value="CorA_TM1_TM2"/>
</dbReference>
<dbReference type="Proteomes" id="UP000253153">
    <property type="component" value="Unassembled WGS sequence"/>
</dbReference>
<reference evidence="10 11" key="1">
    <citation type="submission" date="2018-06" db="EMBL/GenBank/DDBJ databases">
        <title>Fusarium incarnatum-equiseti species complex species 28.</title>
        <authorList>
            <person name="Gardiner D.M."/>
        </authorList>
    </citation>
    <scope>NUCLEOTIDE SEQUENCE [LARGE SCALE GENOMIC DNA]</scope>
    <source>
        <strain evidence="10 11">FIESC_28</strain>
    </source>
</reference>
<dbReference type="SUPFAM" id="SSF144083">
    <property type="entry name" value="Magnesium transport protein CorA, transmembrane region"/>
    <property type="match status" value="1"/>
</dbReference>
<keyword evidence="4 9" id="KW-1133">Transmembrane helix</keyword>
<name>A0A366SA55_9HYPO</name>
<evidence type="ECO:0000256" key="8">
    <source>
        <dbReference type="SAM" id="MobiDB-lite"/>
    </source>
</evidence>
<comment type="caution">
    <text evidence="10">The sequence shown here is derived from an EMBL/GenBank/DDBJ whole genome shotgun (WGS) entry which is preliminary data.</text>
</comment>
<feature type="compositionally biased region" description="Basic and acidic residues" evidence="8">
    <location>
        <begin position="1408"/>
        <end position="1420"/>
    </location>
</feature>
<evidence type="ECO:0000313" key="10">
    <source>
        <dbReference type="EMBL" id="RBR26204.1"/>
    </source>
</evidence>
<sequence length="1439" mass="162144">MRPSKKSDHESFYKAINDNNVKKVKSLLASNAELQNATGDLTITLEDSETAEYSASPLAVAVACNRIPVVRFFLSHAQAVGIDWPTQNEGWSALHFTARYNYQASLDLLLASNLNVDLPDKKGLSPLHLASRYGRLEVAKRLIDAGADVSSRDAEGNTPFHMASMYGQVDILKLLWEKGPSTQISDENGYSLPALHLAVVNDRRDAVPLLLELGADMSQGVGKDKDTALHHACSHRLSEMVTLLIGKGANIHAKDAHLNTPLMQSCWDPDPDIFNLLRNEGALTTDLNIHRRTGFHAVVLSQRPFGEEHRDVVALLVGLGADINQRDIFGFSPLFLACKEQCSKMINLLLDFGADIDQKTSAGDGLTALMEACCNPANEPVEILLRRGAKLDPVNPHGLTALNLACVKGQLKHLDKLISNGADVATPDRHGHTALCAAANKEHTNIMLRLLESPRFYPEYPADPTYSTDQKIFMAKEQHDKEVEGHLMRVVESNLHKTLSKLYVIMYWAVAHGRIKLVQECISRNTEVLSWEREGSTWLHVAALHAQSRLITEVFSDFQASKEAAGKVTPLHLAVGSASFETVSCLLKQIGSQSPQHTAKEIATTIFFRDGHGASPLSISIHRNHTRITELFWTMIQEFGRGETLYLREYPSDALQILETLAQYEKPGKENVLKHLLRQWCTNQSLTEVEKGEKLRNSLDWAIYCSQPVVVWWLLSKGGYSSSRTIDHAQKLVELSGSGTQGILKMLLHNPLPALSNISNPNSDPIPELPKPRNADSPSLALEGIIIEIFFDGEVRSARYSNATSKNMIYDSGPNEITKNSANLDDWDLNCLKRKIGSLVQESGTMGDLLKAWYSDIPQSTSTNNGRPLTRLGESLELRWIHLPVTEFMRDLLTRLSCDSERSAMDHQSLMRHFERSWTHLAAGGGQHYMKPQCVRNGRTYSKKDSSAMSQDPSVCTAVYMPYVKTGYYQPPTNQEKDCCNYDGKPEGSGQCQKPASSREPIATAHEPMTLDQYYYPTLIDTDWRDKDQVLSKYLTWKSKELRDKLSKGESERTATEPADQTVEQNPRRILMVDQVWMWIIDEKTVITASTETTPLDERQKDSLLRTVLDHMIYGESHDNSDRPRSVHSIMELILGAATGFFDRKFIPLPGNPNSVFKTPLEVFREYLRHAADREIFLYQTFLQELNKTDRQRKQDETDVNSVIKKLPFHPFSSPSNPHSISPEAALLNITRDIHDELHMLKSLAEDQELVWKRAFENRQHFQYHQPCRPTNVKKDIEDMLEEVENINDSINTLLDLRQKQASITQANDTAKQSNTIFVFTIITIVFLPLSFLSSLFALDVASFPHESGALKYQGWWLFPILFGASAVVSLPTILIAWKVNDISEWFRLPRKRVSEKIDDKSEEQEMDDRRTRGLRDLARRTLNRRRRAPGNQEPGSRV</sequence>
<evidence type="ECO:0000256" key="7">
    <source>
        <dbReference type="PROSITE-ProRule" id="PRU00023"/>
    </source>
</evidence>
<feature type="repeat" description="ANK" evidence="7">
    <location>
        <begin position="89"/>
        <end position="121"/>
    </location>
</feature>
<keyword evidence="11" id="KW-1185">Reference proteome</keyword>
<dbReference type="OrthoDB" id="341259at2759"/>
<dbReference type="Pfam" id="PF00023">
    <property type="entry name" value="Ank"/>
    <property type="match status" value="1"/>
</dbReference>
<dbReference type="PRINTS" id="PR01415">
    <property type="entry name" value="ANKYRIN"/>
</dbReference>
<dbReference type="GO" id="GO:0016020">
    <property type="term" value="C:membrane"/>
    <property type="evidence" value="ECO:0007669"/>
    <property type="project" value="UniProtKB-SubCell"/>
</dbReference>